<dbReference type="InterPro" id="IPR029045">
    <property type="entry name" value="ClpP/crotonase-like_dom_sf"/>
</dbReference>
<comment type="caution">
    <text evidence="2">The sequence shown here is derived from an EMBL/GenBank/DDBJ whole genome shotgun (WGS) entry which is preliminary data.</text>
</comment>
<evidence type="ECO:0000313" key="2">
    <source>
        <dbReference type="EMBL" id="TFY54733.1"/>
    </source>
</evidence>
<evidence type="ECO:0000313" key="3">
    <source>
        <dbReference type="Proteomes" id="UP000298390"/>
    </source>
</evidence>
<dbReference type="STRING" id="34475.A0A4Y9XZ43"/>
<accession>A0A4Y9XZ43</accession>
<sequence>MAGPIHYVSPHSPRHRSATFIQRGGPIYRYTPYPPPLSQLPSRDEQARGPPSPSFSRSWSSEHFDENMQLAGTSSQATELDFTGVDESPSSSRHGVSAHVPLGPNTRAMNQHVTVFQPQALDTRINELKLGQHRGKIHEFANMSTEEQNVILFLQMLTKNGQNDAAVIVGQLEQRLEHLENLAQGSWQPSDIQNTLLKGLTGHWLIKPLATYEKVFESVGNYIYVNAAYLRLGLYVSDPIVHITIDKALRKHAGELKSELRKDVEASISGRRKRVLSVFAQDMLRKWHLPNIPREASQSVKATLALLRLLADEREIAQDKTRFWPAVEAKLRAAYDDFPNEERGEGHWDQWEKNQISKDESRFGRALPNLVNTTAHLVNGTLGGQEHDTPANANARDNDNAGTQNIAGITTNFRMTRLGTHTVFTQEELNGEVDLASLGDVASTTVRRNAALGGSWDMGDPGPRLLLRRWMQRRSPGRPTGNPLVDHPAVYLAPVAEFGQPAVNIRDELARINSTGYASDYAFNKDLFDVVNGLNDGHTGWYTYCYWETFQNLLPAPVISLEVDGAQDVYVVPDLVEFISLLGTEYTSYYASLDFDWARLAGARVVSIEGLPAYSYVDYIADTVSGNYLDHGVRVNSVFSSYRISGGNYSQRFGDLAGPVFPDLDNLTMEVILGNGSEPETVVIPYLAGYLGEPFTDAASYWANNCAANNETNGVDYLTQGAAAARSRATLQPRAALAASNSQGFGIPSQFVPNLTAIYGEDILWSYILPDNKTGVMFVGSFEPEDYYGFQSQVASVISTFLEAGVTQLLIDLSNNGGGYVCLGEFLHTYLAGADFGFPGYSSAVRANTLAQKIVAADIAQGINDSYAFYPPDNWAYEGNDTAMDQSYNYITPYVTRTINGVAYNESQRFYDVCTPFNVTIPAAPPFDLSKVAIVGNGDCASTCAQFSTLMYERHNTTIAIFGGKPGETMQFKGMSGEQVLEWYDIDSEIKTAGLQDDPLAPPDLLVNADFRHNWRTAYSWEDEEIPIAYYSDLPQLRFPYTPDTYMNPQALWIFAAEQIFGSSEQ</sequence>
<feature type="region of interest" description="Disordered" evidence="1">
    <location>
        <begin position="25"/>
        <end position="60"/>
    </location>
</feature>
<dbReference type="PANTHER" id="PTHR37049:SF4">
    <property type="entry name" value="RHODANESE DOMAIN-CONTAINING PROTEIN"/>
    <property type="match status" value="1"/>
</dbReference>
<organism evidence="2 3">
    <name type="scientific">Rhodofomes roseus</name>
    <dbReference type="NCBI Taxonomy" id="34475"/>
    <lineage>
        <taxon>Eukaryota</taxon>
        <taxon>Fungi</taxon>
        <taxon>Dikarya</taxon>
        <taxon>Basidiomycota</taxon>
        <taxon>Agaricomycotina</taxon>
        <taxon>Agaricomycetes</taxon>
        <taxon>Polyporales</taxon>
        <taxon>Rhodofomes</taxon>
    </lineage>
</organism>
<dbReference type="AlphaFoldDB" id="A0A4Y9XZ43"/>
<name>A0A4Y9XZ43_9APHY</name>
<evidence type="ECO:0008006" key="4">
    <source>
        <dbReference type="Google" id="ProtNLM"/>
    </source>
</evidence>
<protein>
    <recommendedName>
        <fullName evidence="4">Tail specific protease domain-containing protein</fullName>
    </recommendedName>
</protein>
<dbReference type="EMBL" id="SEKV01000665">
    <property type="protein sequence ID" value="TFY54733.1"/>
    <property type="molecule type" value="Genomic_DNA"/>
</dbReference>
<dbReference type="SUPFAM" id="SSF52096">
    <property type="entry name" value="ClpP/crotonase"/>
    <property type="match status" value="1"/>
</dbReference>
<dbReference type="InterPro" id="IPR052766">
    <property type="entry name" value="S41A_metabolite_peptidase"/>
</dbReference>
<dbReference type="Gene3D" id="3.90.226.10">
    <property type="entry name" value="2-enoyl-CoA Hydratase, Chain A, domain 1"/>
    <property type="match status" value="1"/>
</dbReference>
<feature type="region of interest" description="Disordered" evidence="1">
    <location>
        <begin position="382"/>
        <end position="402"/>
    </location>
</feature>
<reference evidence="2 3" key="1">
    <citation type="submission" date="2019-01" db="EMBL/GenBank/DDBJ databases">
        <title>Genome sequencing of the rare red list fungi Fomitopsis rosea.</title>
        <authorList>
            <person name="Buettner E."/>
            <person name="Kellner H."/>
        </authorList>
    </citation>
    <scope>NUCLEOTIDE SEQUENCE [LARGE SCALE GENOMIC DNA]</scope>
    <source>
        <strain evidence="2 3">DSM 105464</strain>
    </source>
</reference>
<dbReference type="Proteomes" id="UP000298390">
    <property type="component" value="Unassembled WGS sequence"/>
</dbReference>
<dbReference type="PANTHER" id="PTHR37049">
    <property type="entry name" value="PEPTIDASE S41 FAMILY PROTEIN"/>
    <property type="match status" value="1"/>
</dbReference>
<proteinExistence type="predicted"/>
<evidence type="ECO:0000256" key="1">
    <source>
        <dbReference type="SAM" id="MobiDB-lite"/>
    </source>
</evidence>
<gene>
    <name evidence="2" type="ORF">EVJ58_g8684</name>
</gene>